<protein>
    <submittedName>
        <fullName evidence="3">SGNH/GDSL hydrolase family protein</fullName>
    </submittedName>
</protein>
<dbReference type="CDD" id="cd01830">
    <property type="entry name" value="XynE_like"/>
    <property type="match status" value="1"/>
</dbReference>
<gene>
    <name evidence="3" type="ORF">HQN59_15065</name>
</gene>
<dbReference type="InterPro" id="IPR036514">
    <property type="entry name" value="SGNH_hydro_sf"/>
</dbReference>
<dbReference type="Gene3D" id="3.40.50.1110">
    <property type="entry name" value="SGNH hydrolase"/>
    <property type="match status" value="1"/>
</dbReference>
<dbReference type="SUPFAM" id="SSF52266">
    <property type="entry name" value="SGNH hydrolase"/>
    <property type="match status" value="1"/>
</dbReference>
<accession>A0A7Y6TXF2</accession>
<dbReference type="PANTHER" id="PTHR43784">
    <property type="entry name" value="GDSL-LIKE LIPASE/ACYLHYDROLASE, PUTATIVE (AFU_ORTHOLOGUE AFUA_2G00820)-RELATED"/>
    <property type="match status" value="1"/>
</dbReference>
<evidence type="ECO:0000259" key="2">
    <source>
        <dbReference type="Pfam" id="PF13472"/>
    </source>
</evidence>
<feature type="domain" description="SGNH hydrolase-type esterase" evidence="2">
    <location>
        <begin position="231"/>
        <end position="411"/>
    </location>
</feature>
<evidence type="ECO:0000313" key="4">
    <source>
        <dbReference type="Proteomes" id="UP000529637"/>
    </source>
</evidence>
<sequence>MKLESVPTRPEAGDPSAGSGGRLGRRSFMVGVPAAAAGLALAPSAFAISRQDLNASASWAAAPVSAAPAADNQINNQTIRQVVHLSVGGDSLRVKLSNRYGTSTLVVSAATIGVSAGNENAQAGSARTLTFNGRTFFTIPAFGELYSDWIGWNVPSQSDLVIDVYIASNTSSGTSPLTLHNARPAGQVLSYLANGNVAGTPTFPTVASRTAWYFLTGVDVSNSRSPGSVCCFGDSITDGSWSTIGANARYPDYLAQRLLAASPSAPMGVVNLGIGGNRVLATGTGDSALARFDRDVLAQTGVYNIVVLEGINDISGGATAPRIIDGHRQLIRRAHSKGKKIYGATLTPYGNAPEAREAERQAVNAWIRSSGEYDAVIDFDAAVRDPANPRVMLAMYDSGDTLHPNSAGYAAMANAVPLSLFAGPRPRLL</sequence>
<dbReference type="InterPro" id="IPR013830">
    <property type="entry name" value="SGNH_hydro"/>
</dbReference>
<reference evidence="3 4" key="1">
    <citation type="submission" date="2020-06" db="EMBL/GenBank/DDBJ databases">
        <title>Schlegella sp. ID0723 isolated from air conditioner.</title>
        <authorList>
            <person name="Kim D.Y."/>
            <person name="Kim D.-U."/>
        </authorList>
    </citation>
    <scope>NUCLEOTIDE SEQUENCE [LARGE SCALE GENOMIC DNA]</scope>
    <source>
        <strain evidence="3 4">ID0723</strain>
    </source>
</reference>
<evidence type="ECO:0000313" key="3">
    <source>
        <dbReference type="EMBL" id="NUZ07084.1"/>
    </source>
</evidence>
<dbReference type="Pfam" id="PF13472">
    <property type="entry name" value="Lipase_GDSL_2"/>
    <property type="match status" value="1"/>
</dbReference>
<dbReference type="RefSeq" id="WP_176069946.1">
    <property type="nucleotide sequence ID" value="NZ_JABWMJ010000007.1"/>
</dbReference>
<dbReference type="InterPro" id="IPR006311">
    <property type="entry name" value="TAT_signal"/>
</dbReference>
<evidence type="ECO:0000256" key="1">
    <source>
        <dbReference type="SAM" id="MobiDB-lite"/>
    </source>
</evidence>
<organism evidence="3 4">
    <name type="scientific">Piscinibacter koreensis</name>
    <dbReference type="NCBI Taxonomy" id="2742824"/>
    <lineage>
        <taxon>Bacteria</taxon>
        <taxon>Pseudomonadati</taxon>
        <taxon>Pseudomonadota</taxon>
        <taxon>Betaproteobacteria</taxon>
        <taxon>Burkholderiales</taxon>
        <taxon>Sphaerotilaceae</taxon>
        <taxon>Piscinibacter</taxon>
    </lineage>
</organism>
<dbReference type="InterPro" id="IPR053140">
    <property type="entry name" value="GDSL_Rv0518-like"/>
</dbReference>
<dbReference type="PROSITE" id="PS51318">
    <property type="entry name" value="TAT"/>
    <property type="match status" value="1"/>
</dbReference>
<proteinExistence type="predicted"/>
<keyword evidence="4" id="KW-1185">Reference proteome</keyword>
<dbReference type="GO" id="GO:0016788">
    <property type="term" value="F:hydrolase activity, acting on ester bonds"/>
    <property type="evidence" value="ECO:0007669"/>
    <property type="project" value="UniProtKB-ARBA"/>
</dbReference>
<dbReference type="AlphaFoldDB" id="A0A7Y6TXF2"/>
<comment type="caution">
    <text evidence="3">The sequence shown here is derived from an EMBL/GenBank/DDBJ whole genome shotgun (WGS) entry which is preliminary data.</text>
</comment>
<dbReference type="PANTHER" id="PTHR43784:SF2">
    <property type="entry name" value="GDSL-LIKE LIPASE_ACYLHYDROLASE, PUTATIVE (AFU_ORTHOLOGUE AFUA_2G00820)-RELATED"/>
    <property type="match status" value="1"/>
</dbReference>
<feature type="region of interest" description="Disordered" evidence="1">
    <location>
        <begin position="1"/>
        <end position="23"/>
    </location>
</feature>
<name>A0A7Y6TXF2_9BURK</name>
<keyword evidence="3" id="KW-0378">Hydrolase</keyword>
<dbReference type="Proteomes" id="UP000529637">
    <property type="component" value="Unassembled WGS sequence"/>
</dbReference>
<dbReference type="EMBL" id="JABWMJ010000007">
    <property type="protein sequence ID" value="NUZ07084.1"/>
    <property type="molecule type" value="Genomic_DNA"/>
</dbReference>